<dbReference type="RefSeq" id="WP_156490112.1">
    <property type="nucleotide sequence ID" value="NZ_FTMH01000006.1"/>
</dbReference>
<evidence type="ECO:0000313" key="2">
    <source>
        <dbReference type="Proteomes" id="UP000185547"/>
    </source>
</evidence>
<reference evidence="1 2" key="1">
    <citation type="submission" date="2017-01" db="EMBL/GenBank/DDBJ databases">
        <authorList>
            <person name="Varghese N."/>
            <person name="Submissions S."/>
        </authorList>
    </citation>
    <scope>NUCLEOTIDE SEQUENCE [LARGE SCALE GENOMIC DNA]</scope>
    <source>
        <strain evidence="1 2">DSM 44280</strain>
    </source>
</reference>
<dbReference type="EMBL" id="FTMH01000006">
    <property type="protein sequence ID" value="SIQ09903.1"/>
    <property type="molecule type" value="Genomic_DNA"/>
</dbReference>
<comment type="caution">
    <text evidence="1">The sequence shown here is derived from an EMBL/GenBank/DDBJ whole genome shotgun (WGS) entry which is preliminary data.</text>
</comment>
<dbReference type="Proteomes" id="UP000185547">
    <property type="component" value="Unassembled WGS sequence"/>
</dbReference>
<protein>
    <submittedName>
        <fullName evidence="1">Uncharacterized protein</fullName>
    </submittedName>
</protein>
<keyword evidence="2" id="KW-1185">Reference proteome</keyword>
<organism evidence="1 2">
    <name type="scientific">Corynebacterium afermentans</name>
    <dbReference type="NCBI Taxonomy" id="38286"/>
    <lineage>
        <taxon>Bacteria</taxon>
        <taxon>Bacillati</taxon>
        <taxon>Actinomycetota</taxon>
        <taxon>Actinomycetes</taxon>
        <taxon>Mycobacteriales</taxon>
        <taxon>Corynebacteriaceae</taxon>
        <taxon>Corynebacterium</taxon>
    </lineage>
</organism>
<accession>A0A9X8WH61</accession>
<gene>
    <name evidence="1" type="ORF">SAMN05421802_10648</name>
</gene>
<evidence type="ECO:0000313" key="1">
    <source>
        <dbReference type="EMBL" id="SIQ09903.1"/>
    </source>
</evidence>
<dbReference type="AlphaFoldDB" id="A0A9X8WH61"/>
<sequence>MDALTNWVALSSGNGDNGITRVPGALIELLGNLGELAGAVADLMGLVI</sequence>
<proteinExistence type="predicted"/>
<name>A0A9X8WH61_9CORY</name>